<dbReference type="CDD" id="cd00275">
    <property type="entry name" value="C2_PLC_like"/>
    <property type="match status" value="1"/>
</dbReference>
<keyword evidence="5" id="KW-0378">Hydrolase</keyword>
<dbReference type="InterPro" id="IPR035892">
    <property type="entry name" value="C2_domain_sf"/>
</dbReference>
<dbReference type="PANTHER" id="PTHR10336:SF85">
    <property type="entry name" value="PHOSPHOINOSITIDE PHOSPHOLIPASE C"/>
    <property type="match status" value="1"/>
</dbReference>
<dbReference type="SUPFAM" id="SSF51695">
    <property type="entry name" value="PLC-like phosphodiesterases"/>
    <property type="match status" value="1"/>
</dbReference>
<evidence type="ECO:0000256" key="6">
    <source>
        <dbReference type="SAM" id="MobiDB-lite"/>
    </source>
</evidence>
<dbReference type="SUPFAM" id="SSF50729">
    <property type="entry name" value="PH domain-like"/>
    <property type="match status" value="1"/>
</dbReference>
<dbReference type="GO" id="GO:0005737">
    <property type="term" value="C:cytoplasm"/>
    <property type="evidence" value="ECO:0007669"/>
    <property type="project" value="UniProtKB-SubCell"/>
</dbReference>
<comment type="subcellular location">
    <subcellularLocation>
        <location evidence="1">Cytoplasm</location>
    </subcellularLocation>
</comment>
<dbReference type="GO" id="GO:0051209">
    <property type="term" value="P:release of sequestered calcium ion into cytosol"/>
    <property type="evidence" value="ECO:0007669"/>
    <property type="project" value="TreeGrafter"/>
</dbReference>
<dbReference type="InterPro" id="IPR001849">
    <property type="entry name" value="PH_domain"/>
</dbReference>
<dbReference type="InterPro" id="IPR011993">
    <property type="entry name" value="PH-like_dom_sf"/>
</dbReference>
<dbReference type="EC" id="3.1.4.11" evidence="5"/>
<dbReference type="PROSITE" id="PS50008">
    <property type="entry name" value="PIPLC_Y_DOMAIN"/>
    <property type="match status" value="1"/>
</dbReference>
<dbReference type="SMART" id="SM00149">
    <property type="entry name" value="PLCYc"/>
    <property type="match status" value="1"/>
</dbReference>
<reference evidence="10" key="1">
    <citation type="submission" date="2022-03" db="EMBL/GenBank/DDBJ databases">
        <authorList>
            <person name="Alioto T."/>
            <person name="Alioto T."/>
            <person name="Gomez Garrido J."/>
        </authorList>
    </citation>
    <scope>NUCLEOTIDE SEQUENCE</scope>
</reference>
<feature type="domain" description="PI-PLC Y-box" evidence="9">
    <location>
        <begin position="588"/>
        <end position="704"/>
    </location>
</feature>
<dbReference type="InterPro" id="IPR011992">
    <property type="entry name" value="EF-hand-dom_pair"/>
</dbReference>
<keyword evidence="5" id="KW-0442">Lipid degradation</keyword>
<keyword evidence="3" id="KW-0597">Phosphoprotein</keyword>
<dbReference type="PROSITE" id="PS50007">
    <property type="entry name" value="PIPLC_X_DOMAIN"/>
    <property type="match status" value="1"/>
</dbReference>
<dbReference type="InterPro" id="IPR015359">
    <property type="entry name" value="PLC_EF-hand-like"/>
</dbReference>
<dbReference type="InterPro" id="IPR001192">
    <property type="entry name" value="PI-PLC_fam"/>
</dbReference>
<dbReference type="Pfam" id="PF16457">
    <property type="entry name" value="PH_12"/>
    <property type="match status" value="1"/>
</dbReference>
<dbReference type="GO" id="GO:0007214">
    <property type="term" value="P:gamma-aminobutyric acid signaling pathway"/>
    <property type="evidence" value="ECO:0007669"/>
    <property type="project" value="TreeGrafter"/>
</dbReference>
<accession>A0AAD1WC65</accession>
<evidence type="ECO:0000259" key="7">
    <source>
        <dbReference type="PROSITE" id="PS50003"/>
    </source>
</evidence>
<evidence type="ECO:0000259" key="9">
    <source>
        <dbReference type="PROSITE" id="PS50008"/>
    </source>
</evidence>
<dbReference type="InterPro" id="IPR000008">
    <property type="entry name" value="C2_dom"/>
</dbReference>
<feature type="domain" description="C2" evidence="8">
    <location>
        <begin position="704"/>
        <end position="833"/>
    </location>
</feature>
<organism evidence="10 11">
    <name type="scientific">Pelobates cultripes</name>
    <name type="common">Western spadefoot toad</name>
    <dbReference type="NCBI Taxonomy" id="61616"/>
    <lineage>
        <taxon>Eukaryota</taxon>
        <taxon>Metazoa</taxon>
        <taxon>Chordata</taxon>
        <taxon>Craniata</taxon>
        <taxon>Vertebrata</taxon>
        <taxon>Euteleostomi</taxon>
        <taxon>Amphibia</taxon>
        <taxon>Batrachia</taxon>
        <taxon>Anura</taxon>
        <taxon>Pelobatoidea</taxon>
        <taxon>Pelobatidae</taxon>
        <taxon>Pelobates</taxon>
    </lineage>
</organism>
<dbReference type="FunFam" id="3.20.20.190:FF:000001">
    <property type="entry name" value="Phosphoinositide phospholipase C"/>
    <property type="match status" value="1"/>
</dbReference>
<dbReference type="FunFam" id="1.10.238.10:FF:000005">
    <property type="entry name" value="Phosphoinositide phospholipase C"/>
    <property type="match status" value="1"/>
</dbReference>
<evidence type="ECO:0000256" key="1">
    <source>
        <dbReference type="ARBA" id="ARBA00004496"/>
    </source>
</evidence>
<dbReference type="PROSITE" id="PS50004">
    <property type="entry name" value="C2"/>
    <property type="match status" value="1"/>
</dbReference>
<dbReference type="GO" id="GO:0004435">
    <property type="term" value="F:phosphatidylinositol-4,5-bisphosphate phospholipase C activity"/>
    <property type="evidence" value="ECO:0007669"/>
    <property type="project" value="UniProtKB-EC"/>
</dbReference>
<dbReference type="Gene3D" id="2.60.40.150">
    <property type="entry name" value="C2 domain"/>
    <property type="match status" value="1"/>
</dbReference>
<dbReference type="SMART" id="SM00148">
    <property type="entry name" value="PLCXc"/>
    <property type="match status" value="1"/>
</dbReference>
<dbReference type="InterPro" id="IPR017946">
    <property type="entry name" value="PLC-like_Pdiesterase_TIM-brl"/>
</dbReference>
<feature type="region of interest" description="Disordered" evidence="6">
    <location>
        <begin position="1081"/>
        <end position="1100"/>
    </location>
</feature>
<dbReference type="Gene3D" id="3.20.20.190">
    <property type="entry name" value="Phosphatidylinositol (PI) phosphodiesterase"/>
    <property type="match status" value="1"/>
</dbReference>
<evidence type="ECO:0000256" key="4">
    <source>
        <dbReference type="ARBA" id="ARBA00023224"/>
    </source>
</evidence>
<evidence type="ECO:0000256" key="3">
    <source>
        <dbReference type="ARBA" id="ARBA00022553"/>
    </source>
</evidence>
<dbReference type="PANTHER" id="PTHR10336">
    <property type="entry name" value="PHOSPHOINOSITIDE-SPECIFIC PHOSPHOLIPASE C FAMILY PROTEIN"/>
    <property type="match status" value="1"/>
</dbReference>
<evidence type="ECO:0000313" key="10">
    <source>
        <dbReference type="EMBL" id="CAH2302052.1"/>
    </source>
</evidence>
<dbReference type="Proteomes" id="UP001295444">
    <property type="component" value="Chromosome 06"/>
</dbReference>
<evidence type="ECO:0000313" key="11">
    <source>
        <dbReference type="Proteomes" id="UP001295444"/>
    </source>
</evidence>
<evidence type="ECO:0000256" key="5">
    <source>
        <dbReference type="RuleBase" id="RU361133"/>
    </source>
</evidence>
<dbReference type="CDD" id="cd13364">
    <property type="entry name" value="PH_PLC_eta"/>
    <property type="match status" value="1"/>
</dbReference>
<dbReference type="InterPro" id="IPR000909">
    <property type="entry name" value="PLipase_C_PInositol-sp_X_dom"/>
</dbReference>
<name>A0AAD1WC65_PELCU</name>
<dbReference type="Gene3D" id="2.30.29.30">
    <property type="entry name" value="Pleckstrin-homology domain (PH domain)/Phosphotyrosine-binding domain (PTB)"/>
    <property type="match status" value="1"/>
</dbReference>
<keyword evidence="2" id="KW-0963">Cytoplasm</keyword>
<keyword evidence="5" id="KW-0443">Lipid metabolism</keyword>
<dbReference type="SUPFAM" id="SSF49562">
    <property type="entry name" value="C2 domain (Calcium/lipid-binding domain, CaLB)"/>
    <property type="match status" value="1"/>
</dbReference>
<keyword evidence="4" id="KW-0807">Transducer</keyword>
<dbReference type="Pfam" id="PF00168">
    <property type="entry name" value="C2"/>
    <property type="match status" value="1"/>
</dbReference>
<evidence type="ECO:0000259" key="8">
    <source>
        <dbReference type="PROSITE" id="PS50004"/>
    </source>
</evidence>
<dbReference type="Pfam" id="PF09279">
    <property type="entry name" value="EF-hand_like"/>
    <property type="match status" value="1"/>
</dbReference>
<proteinExistence type="predicted"/>
<dbReference type="Pfam" id="PF00387">
    <property type="entry name" value="PI-PLC-Y"/>
    <property type="match status" value="1"/>
</dbReference>
<dbReference type="FunFam" id="2.60.40.150:FF:000017">
    <property type="entry name" value="Phosphoinositide phospholipase C"/>
    <property type="match status" value="1"/>
</dbReference>
<dbReference type="Pfam" id="PF00388">
    <property type="entry name" value="PI-PLC-X"/>
    <property type="match status" value="1"/>
</dbReference>
<feature type="region of interest" description="Disordered" evidence="6">
    <location>
        <begin position="45"/>
        <end position="67"/>
    </location>
</feature>
<dbReference type="PRINTS" id="PR00390">
    <property type="entry name" value="PHPHLIPASEC"/>
</dbReference>
<dbReference type="Gene3D" id="1.10.238.10">
    <property type="entry name" value="EF-hand"/>
    <property type="match status" value="1"/>
</dbReference>
<dbReference type="SUPFAM" id="SSF47473">
    <property type="entry name" value="EF-hand"/>
    <property type="match status" value="1"/>
</dbReference>
<dbReference type="EMBL" id="OW240917">
    <property type="protein sequence ID" value="CAH2302052.1"/>
    <property type="molecule type" value="Genomic_DNA"/>
</dbReference>
<dbReference type="GO" id="GO:0032228">
    <property type="term" value="P:regulation of synaptic transmission, GABAergic"/>
    <property type="evidence" value="ECO:0007669"/>
    <property type="project" value="TreeGrafter"/>
</dbReference>
<evidence type="ECO:0000256" key="2">
    <source>
        <dbReference type="ARBA" id="ARBA00022490"/>
    </source>
</evidence>
<dbReference type="GO" id="GO:0016042">
    <property type="term" value="P:lipid catabolic process"/>
    <property type="evidence" value="ECO:0007669"/>
    <property type="project" value="UniProtKB-KW"/>
</dbReference>
<dbReference type="FunFam" id="2.30.29.30:FF:000025">
    <property type="entry name" value="Phosphoinositide phospholipase C"/>
    <property type="match status" value="1"/>
</dbReference>
<dbReference type="GO" id="GO:0046488">
    <property type="term" value="P:phosphatidylinositol metabolic process"/>
    <property type="evidence" value="ECO:0007669"/>
    <property type="project" value="TreeGrafter"/>
</dbReference>
<sequence>MADGRDSAACTAAAAAVVVGLLGVQDVGSMTAGGLQVSGGEELQVNGRCSEDSPQSGRNSRDHSRERVQVAGNLRTTGIMKDGSRQKQKKTVSFSTMPNNRKINSTAACISFMMEGCEMKKVRSNSRMYNRFFLLDPDMRFLRWEPSKKDSEKAKLEIKSICEVRVGKKTPVLRSNGLSDQFPEECAFSIIFGENYESLDLVASTADIVNTWVMGLRYLVSYGKHTPDVPGANQISLRTLWVSSLFEIADIHREGHIPLSRAIQLIKGLNPGMKTSTIELKFKEVQKVSDKFGSHVTCDVFVEAYCDLCTRPEVFFLLVQFSSNKEFLDLKDLMIFMEVEQGMEDVGEDNSLEIINKYEPSKEGREKGYLTIDGFTCYLLSSDCHIFDPHHKQVCQDMTRPLSHYYINSAHNACQLEEHYWGTSDISGYIHALRMGCRSIELVVWDGPDNEPLIYLGFSVVSQVSFRSVISVIDKYAFEASEYPLILCLVVHCSVRQQRLMAQCLKKVLGEKLYKDPPCQDENYLPSPEQLKGKLLIKGKKLPPDNSDSEGDVTDEDEGMEIARRLGHDGREHLNGSGHRKLRLCKELSDLVNLCQSAKFKDFETSRRSQKYWQVCSFNEVTASRFANEYPEEFVKYNKRFISRVYPSSMRIDASNMNPQDFWKCGCQIVAMNYQTPGLMMDLNTGWFRQNGNCGFVLRPSIMREEVSYFSANAKDSLPGVSAQLLHIKIISGQNLPKPKGSGAKGDVVEPYVYVEIHGIPADCSEHRTKTVTQNGDNPIFDESFEFHINLPELAILRFVVLDDDFIGDEFIAQYTIPFECLQTGFRHVPLQSLTGEFLQNTTLFVHIAITNRRGGGKAHKRGLSVRKGKKVREYTSTRTTGIKAIDEVFRTSIQSLREATDLRENVQNALVSFKELCGLTPAANMKQCILTLSAWLQNSDSPLTVTLNLGSQYPALEAQGSVPELLKKVLTSYEAFIQASRTLIETSDAVYSKIIQVQKAGMSFHEDLHRIGAKEGLKGRKLQKAMESFAWNITVLKGQADLLRHAKNEAMDHVRQIHHAGQSSGIGRTSSHSPSLDIFRPRAALEPIPETDTGGSNGS</sequence>
<dbReference type="CDD" id="cd16206">
    <property type="entry name" value="EFh_PRIP"/>
    <property type="match status" value="1"/>
</dbReference>
<dbReference type="SMART" id="SM00239">
    <property type="entry name" value="C2"/>
    <property type="match status" value="1"/>
</dbReference>
<dbReference type="PROSITE" id="PS50003">
    <property type="entry name" value="PH_DOMAIN"/>
    <property type="match status" value="1"/>
</dbReference>
<dbReference type="InterPro" id="IPR001711">
    <property type="entry name" value="PLipase_C_Pinositol-sp_Y"/>
</dbReference>
<protein>
    <recommendedName>
        <fullName evidence="5">Phosphoinositide phospholipase C</fullName>
        <ecNumber evidence="5">3.1.4.11</ecNumber>
    </recommendedName>
</protein>
<gene>
    <name evidence="10" type="ORF">PECUL_23A003637</name>
</gene>
<comment type="catalytic activity">
    <reaction evidence="5">
        <text>a 1,2-diacyl-sn-glycero-3-phospho-(1D-myo-inositol-4,5-bisphosphate) + H2O = 1D-myo-inositol 1,4,5-trisphosphate + a 1,2-diacyl-sn-glycerol + H(+)</text>
        <dbReference type="Rhea" id="RHEA:33179"/>
        <dbReference type="ChEBI" id="CHEBI:15377"/>
        <dbReference type="ChEBI" id="CHEBI:15378"/>
        <dbReference type="ChEBI" id="CHEBI:17815"/>
        <dbReference type="ChEBI" id="CHEBI:58456"/>
        <dbReference type="ChEBI" id="CHEBI:203600"/>
        <dbReference type="EC" id="3.1.4.11"/>
    </reaction>
</comment>
<dbReference type="GO" id="GO:0048015">
    <property type="term" value="P:phosphatidylinositol-mediated signaling"/>
    <property type="evidence" value="ECO:0007669"/>
    <property type="project" value="TreeGrafter"/>
</dbReference>
<dbReference type="SMART" id="SM00233">
    <property type="entry name" value="PH"/>
    <property type="match status" value="1"/>
</dbReference>
<dbReference type="AlphaFoldDB" id="A0AAD1WC65"/>
<keyword evidence="11" id="KW-1185">Reference proteome</keyword>
<feature type="domain" description="PH" evidence="7">
    <location>
        <begin position="111"/>
        <end position="221"/>
    </location>
</feature>